<gene>
    <name evidence="3" type="ORF">K493DRAFT_349168</name>
    <name evidence="4" type="ORF">K493DRAFT_349169</name>
</gene>
<name>A0A1Y1YKM2_9FUNG</name>
<evidence type="ECO:0000256" key="2">
    <source>
        <dbReference type="SAM" id="SignalP"/>
    </source>
</evidence>
<dbReference type="InParanoid" id="A0A1Y1YKM2"/>
<sequence length="146" mass="15756">MRLSAVALLSIVVVSSSWMLAAEAMPFEITAVMKNVPDQPGTETTTATIKSVEATDSAKPALAPAPMPMSMSKPMNMGGMDSEASPTFKEKVASAWAEDVQPNVKPEGQPIRESLKQKFDVMLQNMEKKVTQMRKEAAEPISDSGR</sequence>
<feature type="chain" id="PRO_5011907665" evidence="2">
    <location>
        <begin position="25"/>
        <end position="146"/>
    </location>
</feature>
<evidence type="ECO:0000313" key="4">
    <source>
        <dbReference type="EMBL" id="ORX98571.1"/>
    </source>
</evidence>
<comment type="caution">
    <text evidence="4">The sequence shown here is derived from an EMBL/GenBank/DDBJ whole genome shotgun (WGS) entry which is preliminary data.</text>
</comment>
<keyword evidence="2" id="KW-0732">Signal</keyword>
<feature type="signal peptide" evidence="2">
    <location>
        <begin position="1"/>
        <end position="24"/>
    </location>
</feature>
<accession>A0A1Y1YKM2</accession>
<evidence type="ECO:0000313" key="5">
    <source>
        <dbReference type="Proteomes" id="UP000193498"/>
    </source>
</evidence>
<dbReference type="AlphaFoldDB" id="A0A1Y1YKM2"/>
<evidence type="ECO:0000313" key="3">
    <source>
        <dbReference type="EMBL" id="ORX98570.1"/>
    </source>
</evidence>
<dbReference type="EMBL" id="MCFE01000111">
    <property type="protein sequence ID" value="ORX98570.1"/>
    <property type="molecule type" value="Genomic_DNA"/>
</dbReference>
<feature type="compositionally biased region" description="Low complexity" evidence="1">
    <location>
        <begin position="57"/>
        <end position="75"/>
    </location>
</feature>
<feature type="region of interest" description="Disordered" evidence="1">
    <location>
        <begin position="53"/>
        <end position="94"/>
    </location>
</feature>
<protein>
    <submittedName>
        <fullName evidence="4">Uncharacterized protein</fullName>
    </submittedName>
</protein>
<keyword evidence="5" id="KW-1185">Reference proteome</keyword>
<evidence type="ECO:0000256" key="1">
    <source>
        <dbReference type="SAM" id="MobiDB-lite"/>
    </source>
</evidence>
<dbReference type="EMBL" id="MCFE01000111">
    <property type="protein sequence ID" value="ORX98571.1"/>
    <property type="molecule type" value="Genomic_DNA"/>
</dbReference>
<organism evidence="4 5">
    <name type="scientific">Basidiobolus meristosporus CBS 931.73</name>
    <dbReference type="NCBI Taxonomy" id="1314790"/>
    <lineage>
        <taxon>Eukaryota</taxon>
        <taxon>Fungi</taxon>
        <taxon>Fungi incertae sedis</taxon>
        <taxon>Zoopagomycota</taxon>
        <taxon>Entomophthoromycotina</taxon>
        <taxon>Basidiobolomycetes</taxon>
        <taxon>Basidiobolales</taxon>
        <taxon>Basidiobolaceae</taxon>
        <taxon>Basidiobolus</taxon>
    </lineage>
</organism>
<reference evidence="4 5" key="1">
    <citation type="submission" date="2016-07" db="EMBL/GenBank/DDBJ databases">
        <title>Pervasive Adenine N6-methylation of Active Genes in Fungi.</title>
        <authorList>
            <consortium name="DOE Joint Genome Institute"/>
            <person name="Mondo S.J."/>
            <person name="Dannebaum R.O."/>
            <person name="Kuo R.C."/>
            <person name="Labutti K."/>
            <person name="Haridas S."/>
            <person name="Kuo A."/>
            <person name="Salamov A."/>
            <person name="Ahrendt S.R."/>
            <person name="Lipzen A."/>
            <person name="Sullivan W."/>
            <person name="Andreopoulos W.B."/>
            <person name="Clum A."/>
            <person name="Lindquist E."/>
            <person name="Daum C."/>
            <person name="Ramamoorthy G.K."/>
            <person name="Gryganskyi A."/>
            <person name="Culley D."/>
            <person name="Magnuson J.K."/>
            <person name="James T.Y."/>
            <person name="O'Malley M.A."/>
            <person name="Stajich J.E."/>
            <person name="Spatafora J.W."/>
            <person name="Visel A."/>
            <person name="Grigoriev I.V."/>
        </authorList>
    </citation>
    <scope>NUCLEOTIDE SEQUENCE [LARGE SCALE GENOMIC DNA]</scope>
    <source>
        <strain evidence="4 5">CBS 931.73</strain>
    </source>
</reference>
<dbReference type="Proteomes" id="UP000193498">
    <property type="component" value="Unassembled WGS sequence"/>
</dbReference>
<proteinExistence type="predicted"/>